<dbReference type="Proteomes" id="UP000552757">
    <property type="component" value="Unassembled WGS sequence"/>
</dbReference>
<protein>
    <recommendedName>
        <fullName evidence="3">Anti-sigma factor</fullName>
    </recommendedName>
</protein>
<dbReference type="RefSeq" id="WP_183954811.1">
    <property type="nucleotide sequence ID" value="NZ_JACIEB010000002.1"/>
</dbReference>
<evidence type="ECO:0000313" key="2">
    <source>
        <dbReference type="Proteomes" id="UP000552757"/>
    </source>
</evidence>
<sequence>MTDLSEKMLIALVDGELDDVTRRRVEHAIAEDPALTRRLAMHRRLRDRLAVHYAPVADEAAPDRFTRLLDDAATVRPLHRPAARRWTHWATGGAIAASLLIGLAIGHRLPPADGPVDLRDGAMVAQGDLARALDTQLASAPDADALIRIGVSFQRQDGGWCRSFGGATVAGVACREGGQWRLQQLVPGDRSDLAYRQAASGDPRVADTVDRLIAGGAADATAERAARDQRWRP</sequence>
<evidence type="ECO:0008006" key="3">
    <source>
        <dbReference type="Google" id="ProtNLM"/>
    </source>
</evidence>
<evidence type="ECO:0000313" key="1">
    <source>
        <dbReference type="EMBL" id="MBB3981756.1"/>
    </source>
</evidence>
<proteinExistence type="predicted"/>
<accession>A0A7W6DEF7</accession>
<keyword evidence="2" id="KW-1185">Reference proteome</keyword>
<dbReference type="AlphaFoldDB" id="A0A7W6DEF7"/>
<organism evidence="1 2">
    <name type="scientific">Sphingobium fontiphilum</name>
    <dbReference type="NCBI Taxonomy" id="944425"/>
    <lineage>
        <taxon>Bacteria</taxon>
        <taxon>Pseudomonadati</taxon>
        <taxon>Pseudomonadota</taxon>
        <taxon>Alphaproteobacteria</taxon>
        <taxon>Sphingomonadales</taxon>
        <taxon>Sphingomonadaceae</taxon>
        <taxon>Sphingobium</taxon>
    </lineage>
</organism>
<reference evidence="1 2" key="1">
    <citation type="submission" date="2020-08" db="EMBL/GenBank/DDBJ databases">
        <title>Genomic Encyclopedia of Type Strains, Phase IV (KMG-IV): sequencing the most valuable type-strain genomes for metagenomic binning, comparative biology and taxonomic classification.</title>
        <authorList>
            <person name="Goeker M."/>
        </authorList>
    </citation>
    <scope>NUCLEOTIDE SEQUENCE [LARGE SCALE GENOMIC DNA]</scope>
    <source>
        <strain evidence="1 2">DSM 29348</strain>
    </source>
</reference>
<name>A0A7W6DEF7_9SPHN</name>
<gene>
    <name evidence="1" type="ORF">GGR44_001403</name>
</gene>
<comment type="caution">
    <text evidence="1">The sequence shown here is derived from an EMBL/GenBank/DDBJ whole genome shotgun (WGS) entry which is preliminary data.</text>
</comment>
<dbReference type="EMBL" id="JACIEB010000002">
    <property type="protein sequence ID" value="MBB3981756.1"/>
    <property type="molecule type" value="Genomic_DNA"/>
</dbReference>